<protein>
    <submittedName>
        <fullName evidence="4">Arylsulfatase</fullName>
    </submittedName>
</protein>
<organism evidence="4 5">
    <name type="scientific">Haloglomus irregulare</name>
    <dbReference type="NCBI Taxonomy" id="2234134"/>
    <lineage>
        <taxon>Archaea</taxon>
        <taxon>Methanobacteriati</taxon>
        <taxon>Methanobacteriota</taxon>
        <taxon>Stenosarchaea group</taxon>
        <taxon>Halobacteria</taxon>
        <taxon>Halobacteriales</taxon>
        <taxon>Natronomonadaceae</taxon>
        <taxon>Haloglomus</taxon>
    </lineage>
</organism>
<evidence type="ECO:0000313" key="4">
    <source>
        <dbReference type="EMBL" id="TSD14057.1"/>
    </source>
</evidence>
<dbReference type="Pfam" id="PF00884">
    <property type="entry name" value="Sulfatase"/>
    <property type="match status" value="1"/>
</dbReference>
<reference evidence="4 5" key="1">
    <citation type="submission" date="2018-06" db="EMBL/GenBank/DDBJ databases">
        <title>Natronomonas sp. F16-60 a new haloarchaeon isolated from a solar saltern of Isla Cristina, Huelva, Spain.</title>
        <authorList>
            <person name="Duran-Viseras A."/>
            <person name="Sanchez-Porro C."/>
            <person name="Ventosa A."/>
        </authorList>
    </citation>
    <scope>NUCLEOTIDE SEQUENCE [LARGE SCALE GENOMIC DNA]</scope>
    <source>
        <strain evidence="4 5">F16-60</strain>
    </source>
</reference>
<dbReference type="Gene3D" id="3.40.720.10">
    <property type="entry name" value="Alkaline Phosphatase, subunit A"/>
    <property type="match status" value="1"/>
</dbReference>
<comment type="caution">
    <text evidence="4">The sequence shown here is derived from an EMBL/GenBank/DDBJ whole genome shotgun (WGS) entry which is preliminary data.</text>
</comment>
<feature type="modified residue" description="3-oxoalanine (Ser)" evidence="1">
    <location>
        <position position="107"/>
    </location>
</feature>
<evidence type="ECO:0000256" key="2">
    <source>
        <dbReference type="SAM" id="MobiDB-lite"/>
    </source>
</evidence>
<dbReference type="InterPro" id="IPR017850">
    <property type="entry name" value="Alkaline_phosphatase_core_sf"/>
</dbReference>
<dbReference type="SUPFAM" id="SSF53649">
    <property type="entry name" value="Alkaline phosphatase-like"/>
    <property type="match status" value="1"/>
</dbReference>
<accession>A0A554N9H6</accession>
<feature type="region of interest" description="Disordered" evidence="2">
    <location>
        <begin position="1"/>
        <end position="52"/>
    </location>
</feature>
<evidence type="ECO:0000313" key="5">
    <source>
        <dbReference type="Proteomes" id="UP000319894"/>
    </source>
</evidence>
<feature type="domain" description="Sulfatase N-terminal" evidence="3">
    <location>
        <begin position="57"/>
        <end position="402"/>
    </location>
</feature>
<dbReference type="PANTHER" id="PTHR43751">
    <property type="entry name" value="SULFATASE"/>
    <property type="match status" value="1"/>
</dbReference>
<dbReference type="CDD" id="cd16148">
    <property type="entry name" value="sulfatase_like"/>
    <property type="match status" value="1"/>
</dbReference>
<dbReference type="EMBL" id="QMDX01000005">
    <property type="protein sequence ID" value="TSD14057.1"/>
    <property type="molecule type" value="Genomic_DNA"/>
</dbReference>
<dbReference type="InParanoid" id="A0A554N9H6"/>
<evidence type="ECO:0000256" key="1">
    <source>
        <dbReference type="PIRSR" id="PIRSR600917-52"/>
    </source>
</evidence>
<dbReference type="PANTHER" id="PTHR43751:SF3">
    <property type="entry name" value="SULFATASE N-TERMINAL DOMAIN-CONTAINING PROTEIN"/>
    <property type="match status" value="1"/>
</dbReference>
<sequence>MLRASRPVRTPSSRAPRPSCRDRTAPGYKPVPDGGRSGDTGDSRKYVPRRRTTAVQPNVLLVVLDSVRARNVGHLGHAEPTTPCLDAFAGRERSVRYMNARAPGTWSLPSHVSMFTGYHVREHGVTGRGQRLQQGHTVWETLAEGGYDTGVFSSNPYLTEVDVGLRDAFETVAGRIDLPYPSAGDPREFVRQHGTSSFLAYVQHCLAGDQPIRGLVNGAFEKLERDLPVVAERLPLSLQPGTSGDRYVDRVLRWTAAQNGPWAACVNLMDAHHPYEPRPEFDRWGGDRLRALQSDIDSHAWEFVGGQRPWWQRRALEALYDGAIRQADTAVGGLLDALDEREVLDETLVVVTSDHGEGFGEPDPTRSGHRAVGHGNGGLAEPLLHVPLVVRYPDGVEPATSRETAPATLTRFPEVVSGVGDGEVASFVPDGPVLAATTGLDGPMRNAATEYVDDVGPHEAGGDAIYRAAEEPGVVRKTSRVSDSWTTQLVRDAHTAYAIEAESAEAAETVESLTDAGVGETSGEVSTAVADRLEDLGYA</sequence>
<dbReference type="Proteomes" id="UP000319894">
    <property type="component" value="Unassembled WGS sequence"/>
</dbReference>
<dbReference type="InterPro" id="IPR052701">
    <property type="entry name" value="GAG_Ulvan_Degrading_Sulfatases"/>
</dbReference>
<proteinExistence type="predicted"/>
<evidence type="ECO:0000259" key="3">
    <source>
        <dbReference type="Pfam" id="PF00884"/>
    </source>
</evidence>
<dbReference type="AlphaFoldDB" id="A0A554N9H6"/>
<gene>
    <name evidence="4" type="ORF">DP107_10485</name>
</gene>
<dbReference type="InterPro" id="IPR000917">
    <property type="entry name" value="Sulfatase_N"/>
</dbReference>
<keyword evidence="5" id="KW-1185">Reference proteome</keyword>
<comment type="PTM">
    <text evidence="1">The conversion to 3-oxoalanine (also known as C-formylglycine, FGly), of a serine or cysteine residue in prokaryotes and of a cysteine residue in eukaryotes, is critical for catalytic activity.</text>
</comment>
<name>A0A554N9H6_9EURY</name>